<proteinExistence type="predicted"/>
<dbReference type="EMBL" id="MAAO01000006">
    <property type="protein sequence ID" value="OUR97322.1"/>
    <property type="molecule type" value="Genomic_DNA"/>
</dbReference>
<gene>
    <name evidence="3" type="ORF">A9Q84_13440</name>
</gene>
<reference evidence="4" key="1">
    <citation type="journal article" date="2017" name="Proc. Natl. Acad. Sci. U.S.A.">
        <title>Simulation of Deepwater Horizon oil plume reveals substrate specialization within a complex community of hydrocarbon-degraders.</title>
        <authorList>
            <person name="Hu P."/>
            <person name="Dubinsky E.A."/>
            <person name="Probst A.J."/>
            <person name="Wang J."/>
            <person name="Sieber C.M.K."/>
            <person name="Tom L.M."/>
            <person name="Gardinali P."/>
            <person name="Banfield J.F."/>
            <person name="Atlas R.M."/>
            <person name="Andersen G.L."/>
        </authorList>
    </citation>
    <scope>NUCLEOTIDE SEQUENCE [LARGE SCALE GENOMIC DNA]</scope>
</reference>
<evidence type="ECO:0000259" key="2">
    <source>
        <dbReference type="Pfam" id="PF08239"/>
    </source>
</evidence>
<keyword evidence="1" id="KW-0812">Transmembrane</keyword>
<evidence type="ECO:0000313" key="4">
    <source>
        <dbReference type="Proteomes" id="UP000196531"/>
    </source>
</evidence>
<dbReference type="Gene3D" id="2.30.30.40">
    <property type="entry name" value="SH3 Domains"/>
    <property type="match status" value="1"/>
</dbReference>
<name>A0A1Y5FFD8_9BACT</name>
<evidence type="ECO:0000313" key="3">
    <source>
        <dbReference type="EMBL" id="OUR97322.1"/>
    </source>
</evidence>
<keyword evidence="1" id="KW-1133">Transmembrane helix</keyword>
<keyword evidence="1" id="KW-0472">Membrane</keyword>
<accession>A0A1Y5FFD8</accession>
<dbReference type="AlphaFoldDB" id="A0A1Y5FFD8"/>
<organism evidence="3 4">
    <name type="scientific">Halobacteriovorax marinus</name>
    <dbReference type="NCBI Taxonomy" id="97084"/>
    <lineage>
        <taxon>Bacteria</taxon>
        <taxon>Pseudomonadati</taxon>
        <taxon>Bdellovibrionota</taxon>
        <taxon>Bacteriovoracia</taxon>
        <taxon>Bacteriovoracales</taxon>
        <taxon>Halobacteriovoraceae</taxon>
        <taxon>Halobacteriovorax</taxon>
    </lineage>
</organism>
<protein>
    <recommendedName>
        <fullName evidence="2">SH3b domain-containing protein</fullName>
    </recommendedName>
</protein>
<comment type="caution">
    <text evidence="3">The sequence shown here is derived from an EMBL/GenBank/DDBJ whole genome shotgun (WGS) entry which is preliminary data.</text>
</comment>
<feature type="transmembrane region" description="Helical" evidence="1">
    <location>
        <begin position="138"/>
        <end position="158"/>
    </location>
</feature>
<dbReference type="Pfam" id="PF08239">
    <property type="entry name" value="SH3_3"/>
    <property type="match status" value="1"/>
</dbReference>
<feature type="domain" description="SH3b" evidence="2">
    <location>
        <begin position="191"/>
        <end position="246"/>
    </location>
</feature>
<dbReference type="Proteomes" id="UP000196531">
    <property type="component" value="Unassembled WGS sequence"/>
</dbReference>
<sequence length="258" mass="29590">MKDNINDMVRETIEETPLGGKSLAGILKDNSFDEPAKGLASLLSKEIGKPLNQTKQVTTDFYPTDTTIHNEFLRIEREKNEHLTESINTLLTLPEQMEQLQKKIDDISHFEEMKQLDQEISSEISKNNFSSLKEKRSFLYVVMAMCIVFGLIVGKVFFMEPEKEVIALKPLPKAIIVKKIKVLDQFVTTKFVNLRTTNSPKSSIVKTLSPNQIITQIEKKGGWIKVEFRDLINEKTVTGWAWYENLKELNKKNKAKTL</sequence>
<evidence type="ECO:0000256" key="1">
    <source>
        <dbReference type="SAM" id="Phobius"/>
    </source>
</evidence>
<dbReference type="InterPro" id="IPR003646">
    <property type="entry name" value="SH3-like_bac-type"/>
</dbReference>